<name>A0A2T7BD37_9BACT</name>
<sequence length="842" mass="94352">MQIVTLNRALLLSLFLLLAQTQAFCTTQTAVLAQDTGAHQVQLSYPGNPVTLLIDYSNGAMIKALRIKGGANLLSASGVTTGILLPTGKAYSSASGHPASIRRSGNRLTVSGISYGDDSLRIIETWDFLLTRENISWEITRTYSNSAVLDNDAFPEWAFQHMNTWTGGILDNGGVVWCKYLTGINDTYGVHTGGVTLWNTASGNGLRISASPVPGHETATRYSHSDKDEFVVDHVVSDAGLKQRYHLSRFVRGRSLVFAPHVVLKSKIRARYDIAYVNYPEAYTRGNLPGIDAIAVRELMNTTGRYGVVDNRITGGNGWLSNWKCLHEPFFAQIGLALDDSNYDRNLSATLDQERDLAMKPDGRVLSRWHDVPGDEIPGTYNKETGYYEAMWGYTVDSQTGYVINVCEQFDLTGKLSWLRSHQQSCEKALDWLIKRDSDHNGIFEMVNHNITEKTASDWLDIVWASYENAFVNAQMYGALQHWSGCERVLGNMPESEYYASVALKLKTAFNKPIEDGGFWSEKDGQYVYWRDNDGSIHGNNLVTPVNFAAIAFGLCDQPARIKTILDSIEQRMTREHLFHWPLCFDSFREEEVSAGNWPFPKYENGDIFPTWGYLGVRAYAPYNKDIALKYIRNILHQYQLDGLSSQRYSRITQQGQGDDVLAGISTTITALYRDIYGIRPKWNRMGLEPHLDSTLDGTSFRYMLRDTAYQVSLRLGTYRLSGDNFSVAATTGFGVANRKDGLHYYHLNKDSCTLNIKTTTGKQSIGLSVQRWDEAQLLFNLHSKGPLKMDIKGLVPDSFYTIHAGHLSKRVKATNEGSLSVSWTNPGQLDFTVKKDPADQP</sequence>
<dbReference type="EMBL" id="QCYK01000003">
    <property type="protein sequence ID" value="PUZ23013.1"/>
    <property type="molecule type" value="Genomic_DNA"/>
</dbReference>
<feature type="chain" id="PRO_5015719475" description="Alpha-L-rhamnosidase six-hairpin glycosidase domain-containing protein" evidence="1">
    <location>
        <begin position="26"/>
        <end position="842"/>
    </location>
</feature>
<feature type="signal peptide" evidence="1">
    <location>
        <begin position="1"/>
        <end position="25"/>
    </location>
</feature>
<evidence type="ECO:0000259" key="2">
    <source>
        <dbReference type="Pfam" id="PF17389"/>
    </source>
</evidence>
<dbReference type="RefSeq" id="WP_108688757.1">
    <property type="nucleotide sequence ID" value="NZ_QCYK01000003.1"/>
</dbReference>
<organism evidence="3 4">
    <name type="scientific">Chitinophaga parva</name>
    <dbReference type="NCBI Taxonomy" id="2169414"/>
    <lineage>
        <taxon>Bacteria</taxon>
        <taxon>Pseudomonadati</taxon>
        <taxon>Bacteroidota</taxon>
        <taxon>Chitinophagia</taxon>
        <taxon>Chitinophagales</taxon>
        <taxon>Chitinophagaceae</taxon>
        <taxon>Chitinophaga</taxon>
    </lineage>
</organism>
<dbReference type="Gene3D" id="1.50.10.10">
    <property type="match status" value="1"/>
</dbReference>
<keyword evidence="4" id="KW-1185">Reference proteome</keyword>
<dbReference type="Proteomes" id="UP000244450">
    <property type="component" value="Unassembled WGS sequence"/>
</dbReference>
<reference evidence="3 4" key="1">
    <citation type="submission" date="2018-04" db="EMBL/GenBank/DDBJ databases">
        <title>Chitinophaga fuyangensis sp. nov., isolated from soil in a chemical factory.</title>
        <authorList>
            <person name="Chen K."/>
        </authorList>
    </citation>
    <scope>NUCLEOTIDE SEQUENCE [LARGE SCALE GENOMIC DNA]</scope>
    <source>
        <strain evidence="3 4">LY-1</strain>
    </source>
</reference>
<keyword evidence="1" id="KW-0732">Signal</keyword>
<dbReference type="AlphaFoldDB" id="A0A2T7BD37"/>
<dbReference type="InterPro" id="IPR012341">
    <property type="entry name" value="6hp_glycosidase-like_sf"/>
</dbReference>
<dbReference type="GO" id="GO:0005975">
    <property type="term" value="P:carbohydrate metabolic process"/>
    <property type="evidence" value="ECO:0007669"/>
    <property type="project" value="InterPro"/>
</dbReference>
<dbReference type="InterPro" id="IPR035396">
    <property type="entry name" value="Bac_rhamnosid6H"/>
</dbReference>
<evidence type="ECO:0000313" key="4">
    <source>
        <dbReference type="Proteomes" id="UP000244450"/>
    </source>
</evidence>
<comment type="caution">
    <text evidence="3">The sequence shown here is derived from an EMBL/GenBank/DDBJ whole genome shotgun (WGS) entry which is preliminary data.</text>
</comment>
<accession>A0A2T7BD37</accession>
<evidence type="ECO:0000256" key="1">
    <source>
        <dbReference type="SAM" id="SignalP"/>
    </source>
</evidence>
<evidence type="ECO:0000313" key="3">
    <source>
        <dbReference type="EMBL" id="PUZ23013.1"/>
    </source>
</evidence>
<feature type="domain" description="Alpha-L-rhamnosidase six-hairpin glycosidase" evidence="2">
    <location>
        <begin position="402"/>
        <end position="574"/>
    </location>
</feature>
<proteinExistence type="predicted"/>
<gene>
    <name evidence="3" type="ORF">DCC81_21645</name>
</gene>
<dbReference type="InterPro" id="IPR008928">
    <property type="entry name" value="6-hairpin_glycosidase_sf"/>
</dbReference>
<protein>
    <recommendedName>
        <fullName evidence="2">Alpha-L-rhamnosidase six-hairpin glycosidase domain-containing protein</fullName>
    </recommendedName>
</protein>
<dbReference type="OrthoDB" id="1089593at2"/>
<dbReference type="Pfam" id="PF17389">
    <property type="entry name" value="Bac_rhamnosid6H"/>
    <property type="match status" value="1"/>
</dbReference>
<dbReference type="SUPFAM" id="SSF48208">
    <property type="entry name" value="Six-hairpin glycosidases"/>
    <property type="match status" value="1"/>
</dbReference>